<protein>
    <recommendedName>
        <fullName evidence="3">Reverse transcriptase</fullName>
    </recommendedName>
</protein>
<reference evidence="1" key="1">
    <citation type="submission" date="2019-08" db="EMBL/GenBank/DDBJ databases">
        <title>The genome of the North American firefly Photinus pyralis.</title>
        <authorList>
            <consortium name="Photinus pyralis genome working group"/>
            <person name="Fallon T.R."/>
            <person name="Sander Lower S.E."/>
            <person name="Weng J.-K."/>
        </authorList>
    </citation>
    <scope>NUCLEOTIDE SEQUENCE</scope>
    <source>
        <strain evidence="1">TRF0915ILg1</strain>
        <tissue evidence="1">Whole body</tissue>
    </source>
</reference>
<dbReference type="PANTHER" id="PTHR47027">
    <property type="entry name" value="REVERSE TRANSCRIPTASE DOMAIN-CONTAINING PROTEIN"/>
    <property type="match status" value="1"/>
</dbReference>
<feature type="non-terminal residue" evidence="1">
    <location>
        <position position="1"/>
    </location>
</feature>
<name>A0A8K0G5G1_IGNLU</name>
<dbReference type="PANTHER" id="PTHR47027:SF20">
    <property type="entry name" value="REVERSE TRANSCRIPTASE-LIKE PROTEIN WITH RNA-DIRECTED DNA POLYMERASE DOMAIN"/>
    <property type="match status" value="1"/>
</dbReference>
<proteinExistence type="predicted"/>
<dbReference type="AlphaFoldDB" id="A0A8K0G5G1"/>
<gene>
    <name evidence="1" type="ORF">ILUMI_16991</name>
</gene>
<organism evidence="1 2">
    <name type="scientific">Ignelater luminosus</name>
    <name type="common">Cucubano</name>
    <name type="synonym">Pyrophorus luminosus</name>
    <dbReference type="NCBI Taxonomy" id="2038154"/>
    <lineage>
        <taxon>Eukaryota</taxon>
        <taxon>Metazoa</taxon>
        <taxon>Ecdysozoa</taxon>
        <taxon>Arthropoda</taxon>
        <taxon>Hexapoda</taxon>
        <taxon>Insecta</taxon>
        <taxon>Pterygota</taxon>
        <taxon>Neoptera</taxon>
        <taxon>Endopterygota</taxon>
        <taxon>Coleoptera</taxon>
        <taxon>Polyphaga</taxon>
        <taxon>Elateriformia</taxon>
        <taxon>Elateroidea</taxon>
        <taxon>Elateridae</taxon>
        <taxon>Agrypninae</taxon>
        <taxon>Pyrophorini</taxon>
        <taxon>Ignelater</taxon>
    </lineage>
</organism>
<dbReference type="Proteomes" id="UP000801492">
    <property type="component" value="Unassembled WGS sequence"/>
</dbReference>
<keyword evidence="2" id="KW-1185">Reference proteome</keyword>
<sequence>EYENWGMNVNMHKTEYLRIGEEQEDPDLQLRHIKRCEEYKYLGRIIANKGTSENDIKQRVRQGRKCIRILNSLLWSNRIAIATKSTIYRAIVEPILTYESECWQMSVKVKRRVDAVEMYLILRIENKTHSKQDPSDPLKTTLFYVFSNDETVKNDRTLSFVDSLLLGS</sequence>
<dbReference type="OrthoDB" id="6751474at2759"/>
<dbReference type="EMBL" id="VTPC01069939">
    <property type="protein sequence ID" value="KAF2889182.1"/>
    <property type="molecule type" value="Genomic_DNA"/>
</dbReference>
<comment type="caution">
    <text evidence="1">The sequence shown here is derived from an EMBL/GenBank/DDBJ whole genome shotgun (WGS) entry which is preliminary data.</text>
</comment>
<evidence type="ECO:0000313" key="1">
    <source>
        <dbReference type="EMBL" id="KAF2889182.1"/>
    </source>
</evidence>
<evidence type="ECO:0008006" key="3">
    <source>
        <dbReference type="Google" id="ProtNLM"/>
    </source>
</evidence>
<accession>A0A8K0G5G1</accession>
<evidence type="ECO:0000313" key="2">
    <source>
        <dbReference type="Proteomes" id="UP000801492"/>
    </source>
</evidence>